<proteinExistence type="predicted"/>
<feature type="compositionally biased region" description="Basic and acidic residues" evidence="1">
    <location>
        <begin position="121"/>
        <end position="139"/>
    </location>
</feature>
<organism evidence="2 3">
    <name type="scientific">Sorghum bicolor</name>
    <name type="common">Sorghum</name>
    <name type="synonym">Sorghum vulgare</name>
    <dbReference type="NCBI Taxonomy" id="4558"/>
    <lineage>
        <taxon>Eukaryota</taxon>
        <taxon>Viridiplantae</taxon>
        <taxon>Streptophyta</taxon>
        <taxon>Embryophyta</taxon>
        <taxon>Tracheophyta</taxon>
        <taxon>Spermatophyta</taxon>
        <taxon>Magnoliopsida</taxon>
        <taxon>Liliopsida</taxon>
        <taxon>Poales</taxon>
        <taxon>Poaceae</taxon>
        <taxon>PACMAD clade</taxon>
        <taxon>Panicoideae</taxon>
        <taxon>Andropogonodae</taxon>
        <taxon>Andropogoneae</taxon>
        <taxon>Sorghinae</taxon>
        <taxon>Sorghum</taxon>
    </lineage>
</organism>
<protein>
    <submittedName>
        <fullName evidence="2">Uncharacterized protein</fullName>
    </submittedName>
</protein>
<feature type="region of interest" description="Disordered" evidence="1">
    <location>
        <begin position="121"/>
        <end position="151"/>
    </location>
</feature>
<dbReference type="Proteomes" id="UP000807115">
    <property type="component" value="Chromosome 2"/>
</dbReference>
<name>A0A921UU09_SORBI</name>
<evidence type="ECO:0000313" key="3">
    <source>
        <dbReference type="Proteomes" id="UP000807115"/>
    </source>
</evidence>
<feature type="region of interest" description="Disordered" evidence="1">
    <location>
        <begin position="66"/>
        <end position="86"/>
    </location>
</feature>
<evidence type="ECO:0000313" key="2">
    <source>
        <dbReference type="EMBL" id="KAG0544524.1"/>
    </source>
</evidence>
<comment type="caution">
    <text evidence="2">The sequence shown here is derived from an EMBL/GenBank/DDBJ whole genome shotgun (WGS) entry which is preliminary data.</text>
</comment>
<feature type="compositionally biased region" description="Basic residues" evidence="1">
    <location>
        <begin position="66"/>
        <end position="85"/>
    </location>
</feature>
<evidence type="ECO:0000256" key="1">
    <source>
        <dbReference type="SAM" id="MobiDB-lite"/>
    </source>
</evidence>
<gene>
    <name evidence="2" type="ORF">BDA96_02G282700</name>
</gene>
<reference evidence="2" key="2">
    <citation type="submission" date="2020-10" db="EMBL/GenBank/DDBJ databases">
        <authorList>
            <person name="Cooper E.A."/>
            <person name="Brenton Z.W."/>
            <person name="Flinn B.S."/>
            <person name="Jenkins J."/>
            <person name="Shu S."/>
            <person name="Flowers D."/>
            <person name="Luo F."/>
            <person name="Wang Y."/>
            <person name="Xia P."/>
            <person name="Barry K."/>
            <person name="Daum C."/>
            <person name="Lipzen A."/>
            <person name="Yoshinaga Y."/>
            <person name="Schmutz J."/>
            <person name="Saski C."/>
            <person name="Vermerris W."/>
            <person name="Kresovich S."/>
        </authorList>
    </citation>
    <scope>NUCLEOTIDE SEQUENCE</scope>
</reference>
<dbReference type="AlphaFoldDB" id="A0A921UU09"/>
<sequence length="266" mass="29338">MIPGSRRRRWRLHEQPFREAGVVHIQFHVHVPEPVGGLEHVAVQRRRCFTCLHRHLLKLRRRCRRAGGNARQRRRRQWGSRHARGRFVDGPTPPGCCCPEAALELRDGLERRPACVVQARDRGRGRHGEQPRGVREVEAPRGAAAAQGEHGGVVRARRGLGGEVGPEPQPRATLPGYAHLAHPPSRGAPAPHAAVHRVPRLPELGAPRGALLGRLRGRRGRRGPDHRLDGLLGRGCRRRRGGGGGRAGRVLVLLEPAHVHGCCCCC</sequence>
<dbReference type="EMBL" id="CM027681">
    <property type="protein sequence ID" value="KAG0544524.1"/>
    <property type="molecule type" value="Genomic_DNA"/>
</dbReference>
<accession>A0A921UU09</accession>
<reference evidence="2" key="1">
    <citation type="journal article" date="2019" name="BMC Genomics">
        <title>A new reference genome for Sorghum bicolor reveals high levels of sequence similarity between sweet and grain genotypes: implications for the genetics of sugar metabolism.</title>
        <authorList>
            <person name="Cooper E.A."/>
            <person name="Brenton Z.W."/>
            <person name="Flinn B.S."/>
            <person name="Jenkins J."/>
            <person name="Shu S."/>
            <person name="Flowers D."/>
            <person name="Luo F."/>
            <person name="Wang Y."/>
            <person name="Xia P."/>
            <person name="Barry K."/>
            <person name="Daum C."/>
            <person name="Lipzen A."/>
            <person name="Yoshinaga Y."/>
            <person name="Schmutz J."/>
            <person name="Saski C."/>
            <person name="Vermerris W."/>
            <person name="Kresovich S."/>
        </authorList>
    </citation>
    <scope>NUCLEOTIDE SEQUENCE</scope>
</reference>